<keyword evidence="7" id="KW-0783">Tetrahydrobiopterin biosynthesis</keyword>
<name>A0A5C5G4R4_9BASI</name>
<dbReference type="InterPro" id="IPR038418">
    <property type="entry name" value="6-PTP_synth/QueD_sf"/>
</dbReference>
<evidence type="ECO:0000256" key="7">
    <source>
        <dbReference type="ARBA" id="ARBA00023007"/>
    </source>
</evidence>
<evidence type="ECO:0000313" key="10">
    <source>
        <dbReference type="EMBL" id="TNY24070.1"/>
    </source>
</evidence>
<dbReference type="Proteomes" id="UP000311382">
    <property type="component" value="Unassembled WGS sequence"/>
</dbReference>
<evidence type="ECO:0000313" key="11">
    <source>
        <dbReference type="Proteomes" id="UP000311382"/>
    </source>
</evidence>
<dbReference type="SUPFAM" id="SSF55620">
    <property type="entry name" value="Tetrahydrobiopterin biosynthesis enzymes-like"/>
    <property type="match status" value="1"/>
</dbReference>
<dbReference type="Pfam" id="PF01242">
    <property type="entry name" value="PTPS"/>
    <property type="match status" value="1"/>
</dbReference>
<dbReference type="PANTHER" id="PTHR12589">
    <property type="entry name" value="PYRUVOYL TETRAHYDROBIOPTERIN SYNTHASE"/>
    <property type="match status" value="1"/>
</dbReference>
<dbReference type="GO" id="GO:0006729">
    <property type="term" value="P:tetrahydrobiopterin biosynthetic process"/>
    <property type="evidence" value="ECO:0007669"/>
    <property type="project" value="UniProtKB-UniPathway"/>
</dbReference>
<dbReference type="UniPathway" id="UPA00849">
    <property type="reaction ID" value="UER00819"/>
</dbReference>
<feature type="region of interest" description="Disordered" evidence="9">
    <location>
        <begin position="1"/>
        <end position="30"/>
    </location>
</feature>
<comment type="pathway">
    <text evidence="2">Cofactor biosynthesis; tetrahydrobiopterin biosynthesis; tetrahydrobiopterin from 7,8-dihydroneopterin triphosphate: step 1/3.</text>
</comment>
<protein>
    <recommendedName>
        <fullName evidence="4">6-pyruvoyltetrahydropterin synthase</fullName>
        <ecNumber evidence="4">4.2.3.12</ecNumber>
    </recommendedName>
</protein>
<dbReference type="STRING" id="5288.A0A5C5G4R4"/>
<dbReference type="EMBL" id="SOZI01000005">
    <property type="protein sequence ID" value="TNY24070.1"/>
    <property type="molecule type" value="Genomic_DNA"/>
</dbReference>
<dbReference type="GO" id="GO:0003874">
    <property type="term" value="F:6-pyruvoyltetrahydropterin synthase activity"/>
    <property type="evidence" value="ECO:0007669"/>
    <property type="project" value="UniProtKB-EC"/>
</dbReference>
<evidence type="ECO:0000256" key="5">
    <source>
        <dbReference type="ARBA" id="ARBA00022723"/>
    </source>
</evidence>
<evidence type="ECO:0000256" key="2">
    <source>
        <dbReference type="ARBA" id="ARBA00005126"/>
    </source>
</evidence>
<keyword evidence="8" id="KW-0456">Lyase</keyword>
<accession>A0A5C5G4R4</accession>
<evidence type="ECO:0000256" key="1">
    <source>
        <dbReference type="ARBA" id="ARBA00001947"/>
    </source>
</evidence>
<comment type="caution">
    <text evidence="10">The sequence shown here is derived from an EMBL/GenBank/DDBJ whole genome shotgun (WGS) entry which is preliminary data.</text>
</comment>
<comment type="cofactor">
    <cofactor evidence="1">
        <name>Zn(2+)</name>
        <dbReference type="ChEBI" id="CHEBI:29105"/>
    </cofactor>
</comment>
<sequence length="192" mass="20699">MQFNVDWNASQSPNGPLPSPSFGQLRASPAQAEEQAPRVTVVQCTSVNVVHRLFSSALSEEKNVQCYGRAAMSLHGHKLDFEIKFSGPVVRATGQILGAGPLDDVMTLAVHEVLENQNLDTDVPFFLSRPSTLENIALLVYRNLSVILAPSPVSASEVTVETVPCPRAGQRVIQKTRVTFAGEMMAVPPSSS</sequence>
<keyword evidence="6" id="KW-0862">Zinc</keyword>
<proteinExistence type="inferred from homology"/>
<feature type="compositionally biased region" description="Polar residues" evidence="9">
    <location>
        <begin position="1"/>
        <end position="14"/>
    </location>
</feature>
<evidence type="ECO:0000256" key="9">
    <source>
        <dbReference type="SAM" id="MobiDB-lite"/>
    </source>
</evidence>
<reference evidence="10 11" key="1">
    <citation type="submission" date="2019-03" db="EMBL/GenBank/DDBJ databases">
        <title>Rhodosporidium diobovatum UCD-FST 08-225 genome sequencing, assembly, and annotation.</title>
        <authorList>
            <person name="Fakankun I.U."/>
            <person name="Fristensky B."/>
            <person name="Levin D.B."/>
        </authorList>
    </citation>
    <scope>NUCLEOTIDE SEQUENCE [LARGE SCALE GENOMIC DNA]</scope>
    <source>
        <strain evidence="10 11">UCD-FST 08-225</strain>
    </source>
</reference>
<organism evidence="10 11">
    <name type="scientific">Rhodotorula diobovata</name>
    <dbReference type="NCBI Taxonomy" id="5288"/>
    <lineage>
        <taxon>Eukaryota</taxon>
        <taxon>Fungi</taxon>
        <taxon>Dikarya</taxon>
        <taxon>Basidiomycota</taxon>
        <taxon>Pucciniomycotina</taxon>
        <taxon>Microbotryomycetes</taxon>
        <taxon>Sporidiobolales</taxon>
        <taxon>Sporidiobolaceae</taxon>
        <taxon>Rhodotorula</taxon>
    </lineage>
</organism>
<evidence type="ECO:0000256" key="4">
    <source>
        <dbReference type="ARBA" id="ARBA00013100"/>
    </source>
</evidence>
<comment type="similarity">
    <text evidence="3">Belongs to the PTPS family.</text>
</comment>
<evidence type="ECO:0000256" key="3">
    <source>
        <dbReference type="ARBA" id="ARBA00009164"/>
    </source>
</evidence>
<gene>
    <name evidence="10" type="ORF">DMC30DRAFT_214750</name>
</gene>
<dbReference type="AlphaFoldDB" id="A0A5C5G4R4"/>
<keyword evidence="5" id="KW-0479">Metal-binding</keyword>
<dbReference type="OrthoDB" id="14045at2759"/>
<dbReference type="GO" id="GO:0046872">
    <property type="term" value="F:metal ion binding"/>
    <property type="evidence" value="ECO:0007669"/>
    <property type="project" value="UniProtKB-KW"/>
</dbReference>
<evidence type="ECO:0000256" key="6">
    <source>
        <dbReference type="ARBA" id="ARBA00022833"/>
    </source>
</evidence>
<dbReference type="Gene3D" id="3.30.479.10">
    <property type="entry name" value="6-pyruvoyl tetrahydropterin synthase/QueD"/>
    <property type="match status" value="1"/>
</dbReference>
<keyword evidence="11" id="KW-1185">Reference proteome</keyword>
<dbReference type="EC" id="4.2.3.12" evidence="4"/>
<dbReference type="InterPro" id="IPR007115">
    <property type="entry name" value="6-PTP_synth/QueD"/>
</dbReference>
<evidence type="ECO:0000256" key="8">
    <source>
        <dbReference type="ARBA" id="ARBA00023239"/>
    </source>
</evidence>
<dbReference type="PANTHER" id="PTHR12589:SF7">
    <property type="entry name" value="6-PYRUVOYL TETRAHYDROBIOPTERIN SYNTHASE"/>
    <property type="match status" value="1"/>
</dbReference>